<organism evidence="3 4">
    <name type="scientific">Natronorubrum halalkaliphilum</name>
    <dbReference type="NCBI Taxonomy" id="2691917"/>
    <lineage>
        <taxon>Archaea</taxon>
        <taxon>Methanobacteriati</taxon>
        <taxon>Methanobacteriota</taxon>
        <taxon>Stenosarchaea group</taxon>
        <taxon>Halobacteria</taxon>
        <taxon>Halobacteriales</taxon>
        <taxon>Natrialbaceae</taxon>
        <taxon>Natronorubrum</taxon>
    </lineage>
</organism>
<protein>
    <submittedName>
        <fullName evidence="3">Uncharacterized protein</fullName>
    </submittedName>
</protein>
<evidence type="ECO:0000256" key="1">
    <source>
        <dbReference type="SAM" id="MobiDB-lite"/>
    </source>
</evidence>
<dbReference type="AlphaFoldDB" id="A0A6B0VQX6"/>
<dbReference type="Proteomes" id="UP000434101">
    <property type="component" value="Unassembled WGS sequence"/>
</dbReference>
<sequence length="70" mass="7002">MTLASSGIGASIVLFNLTAGVTVVASVMLTVFVLAMVFLAVAPLVSSSWADQLNAPSSSSPTTSAEPSDD</sequence>
<comment type="caution">
    <text evidence="3">The sequence shown here is derived from an EMBL/GenBank/DDBJ whole genome shotgun (WGS) entry which is preliminary data.</text>
</comment>
<gene>
    <name evidence="3" type="ORF">GS429_16265</name>
</gene>
<feature type="region of interest" description="Disordered" evidence="1">
    <location>
        <begin position="51"/>
        <end position="70"/>
    </location>
</feature>
<dbReference type="RefSeq" id="WP_160066391.1">
    <property type="nucleotide sequence ID" value="NZ_WUYX01000053.1"/>
</dbReference>
<feature type="transmembrane region" description="Helical" evidence="2">
    <location>
        <begin position="12"/>
        <end position="45"/>
    </location>
</feature>
<keyword evidence="4" id="KW-1185">Reference proteome</keyword>
<name>A0A6B0VQX6_9EURY</name>
<keyword evidence="2" id="KW-1133">Transmembrane helix</keyword>
<feature type="compositionally biased region" description="Low complexity" evidence="1">
    <location>
        <begin position="55"/>
        <end position="70"/>
    </location>
</feature>
<proteinExistence type="predicted"/>
<evidence type="ECO:0000256" key="2">
    <source>
        <dbReference type="SAM" id="Phobius"/>
    </source>
</evidence>
<dbReference type="EMBL" id="WUYX01000053">
    <property type="protein sequence ID" value="MXV63583.1"/>
    <property type="molecule type" value="Genomic_DNA"/>
</dbReference>
<evidence type="ECO:0000313" key="4">
    <source>
        <dbReference type="Proteomes" id="UP000434101"/>
    </source>
</evidence>
<keyword evidence="2" id="KW-0472">Membrane</keyword>
<keyword evidence="2" id="KW-0812">Transmembrane</keyword>
<evidence type="ECO:0000313" key="3">
    <source>
        <dbReference type="EMBL" id="MXV63583.1"/>
    </source>
</evidence>
<reference evidence="3 4" key="1">
    <citation type="submission" date="2020-01" db="EMBL/GenBank/DDBJ databases">
        <title>Natronorubrum sp. JWXQ-INN 674 isolated from Inner Mongolia Autonomous Region of China.</title>
        <authorList>
            <person name="Xue Q."/>
        </authorList>
    </citation>
    <scope>NUCLEOTIDE SEQUENCE [LARGE SCALE GENOMIC DNA]</scope>
    <source>
        <strain evidence="3 4">JWXQ-INN-674</strain>
    </source>
</reference>
<accession>A0A6B0VQX6</accession>